<feature type="transmembrane region" description="Helical" evidence="7">
    <location>
        <begin position="150"/>
        <end position="169"/>
    </location>
</feature>
<keyword evidence="6 7" id="KW-0472">Membrane</keyword>
<evidence type="ECO:0000256" key="3">
    <source>
        <dbReference type="ARBA" id="ARBA00006971"/>
    </source>
</evidence>
<dbReference type="InterPro" id="IPR058533">
    <property type="entry name" value="Cation_efflux_TM"/>
</dbReference>
<keyword evidence="9" id="KW-0645">Protease</keyword>
<evidence type="ECO:0000259" key="8">
    <source>
        <dbReference type="SMART" id="SM00244"/>
    </source>
</evidence>
<evidence type="ECO:0000313" key="9">
    <source>
        <dbReference type="EMBL" id="APX23928.1"/>
    </source>
</evidence>
<dbReference type="InterPro" id="IPR002524">
    <property type="entry name" value="Cation_efflux"/>
</dbReference>
<evidence type="ECO:0000313" key="10">
    <source>
        <dbReference type="Proteomes" id="UP000186559"/>
    </source>
</evidence>
<evidence type="ECO:0000256" key="5">
    <source>
        <dbReference type="ARBA" id="ARBA00022989"/>
    </source>
</evidence>
<dbReference type="PANTHER" id="PTHR42911:SF2">
    <property type="entry name" value="PROHIBITIN FAMILY PROTEIN"/>
    <property type="match status" value="1"/>
</dbReference>
<comment type="function">
    <text evidence="7">HflC and HflK could encode or regulate a protease.</text>
</comment>
<sequence length="512" mass="54890">MDRKERTVLITAVINVLLILFKFWLSVVSGSIALRSSALHSLTDLAIGLFVLAGLYLSRRIRGSDPVRQGVGALENLIALIVSGAIFYVGIEIVIDVLAGTSAELRNLVPITLASLVTVAVAYVIARYKLYVGRQTGSPALIASGYHSQVDIYASIVVVVGLAGSALGLSKLDLAAAAIVAVMVFLSGFQIAASAIAALRQRRLLDLEGETGVTAPKHVNLRAVVPAGAFLIAGLFLVSGFYTVQPGETAVVRRFGAVVARTGPGLHYRWPAPVERVDVVASDQVRRIETPPTQMLTGDENLISVRASVHYTVQDPAAYLLNVADPEELVMETSIAAFRGVVAGESVDALLTVDKTEIEQKAMATAQAALDRNESGLRVSGVQLLESAPPREVAEAFRDVASAREDRNTFVNEATAYRNEVLPVARGDADRMRQSAQAYAAERLARASGEAASFVARQTAYSKAPEITRQRLYLEAVERSLNGVRKLIVDPATTPDTTDLWLPQPSSRRLQP</sequence>
<evidence type="ECO:0000256" key="1">
    <source>
        <dbReference type="ARBA" id="ARBA00004141"/>
    </source>
</evidence>
<dbReference type="STRING" id="1229727.Ga0080559_TMP3132"/>
<dbReference type="Proteomes" id="UP000186559">
    <property type="component" value="Chromosome"/>
</dbReference>
<dbReference type="InterPro" id="IPR036013">
    <property type="entry name" value="Band_7/SPFH_dom_sf"/>
</dbReference>
<feature type="transmembrane region" description="Helical" evidence="7">
    <location>
        <begin position="175"/>
        <end position="199"/>
    </location>
</feature>
<dbReference type="InterPro" id="IPR001107">
    <property type="entry name" value="Band_7"/>
</dbReference>
<comment type="subunit">
    <text evidence="7">HflC and HflK may interact to form a multimeric complex.</text>
</comment>
<dbReference type="Gene3D" id="3.30.479.30">
    <property type="entry name" value="Band 7 domain"/>
    <property type="match status" value="1"/>
</dbReference>
<dbReference type="Gene3D" id="1.20.1510.10">
    <property type="entry name" value="Cation efflux protein transmembrane domain"/>
    <property type="match status" value="1"/>
</dbReference>
<feature type="domain" description="Band 7" evidence="8">
    <location>
        <begin position="239"/>
        <end position="401"/>
    </location>
</feature>
<comment type="similarity">
    <text evidence="3 7">Belongs to the band 7/mec-2 family. HflK subfamily.</text>
</comment>
<protein>
    <recommendedName>
        <fullName evidence="7">Protein HflK</fullName>
    </recommendedName>
</protein>
<dbReference type="RefSeq" id="WP_076623840.1">
    <property type="nucleotide sequence ID" value="NZ_BMEW01000001.1"/>
</dbReference>
<comment type="caution">
    <text evidence="7">Lacks conserved residue(s) required for the propagation of feature annotation.</text>
</comment>
<dbReference type="GO" id="GO:0006508">
    <property type="term" value="P:proteolysis"/>
    <property type="evidence" value="ECO:0007669"/>
    <property type="project" value="UniProtKB-KW"/>
</dbReference>
<dbReference type="Pfam" id="PF01545">
    <property type="entry name" value="Cation_efflux"/>
    <property type="match status" value="1"/>
</dbReference>
<dbReference type="PANTHER" id="PTHR42911">
    <property type="entry name" value="MODULATOR OF FTSH PROTEASE HFLC"/>
    <property type="match status" value="1"/>
</dbReference>
<keyword evidence="9" id="KW-0378">Hydrolase</keyword>
<dbReference type="NCBIfam" id="TIGR01297">
    <property type="entry name" value="CDF"/>
    <property type="match status" value="1"/>
</dbReference>
<evidence type="ECO:0000256" key="6">
    <source>
        <dbReference type="ARBA" id="ARBA00023136"/>
    </source>
</evidence>
<dbReference type="NCBIfam" id="TIGR01933">
    <property type="entry name" value="hflK"/>
    <property type="match status" value="1"/>
</dbReference>
<comment type="subcellular location">
    <subcellularLocation>
        <location evidence="1">Membrane</location>
        <topology evidence="1">Multi-pass membrane protein</topology>
    </subcellularLocation>
    <subcellularLocation>
        <location evidence="2">Membrane</location>
        <topology evidence="2">Single-pass membrane protein</topology>
    </subcellularLocation>
</comment>
<feature type="transmembrane region" description="Helical" evidence="7">
    <location>
        <begin position="37"/>
        <end position="57"/>
    </location>
</feature>
<dbReference type="SMART" id="SM00244">
    <property type="entry name" value="PHB"/>
    <property type="match status" value="1"/>
</dbReference>
<dbReference type="InterPro" id="IPR010201">
    <property type="entry name" value="HflK"/>
</dbReference>
<accession>A0A1U7D744</accession>
<evidence type="ECO:0000256" key="2">
    <source>
        <dbReference type="ARBA" id="ARBA00004167"/>
    </source>
</evidence>
<feature type="transmembrane region" description="Helical" evidence="7">
    <location>
        <begin position="219"/>
        <end position="244"/>
    </location>
</feature>
<feature type="transmembrane region" description="Helical" evidence="7">
    <location>
        <begin position="7"/>
        <end position="25"/>
    </location>
</feature>
<reference evidence="9 10" key="1">
    <citation type="submission" date="2016-03" db="EMBL/GenBank/DDBJ databases">
        <title>Deep-sea bacteria in the southern Pacific.</title>
        <authorList>
            <person name="Tang K."/>
        </authorList>
    </citation>
    <scope>NUCLEOTIDE SEQUENCE [LARGE SCALE GENOMIC DNA]</scope>
    <source>
        <strain evidence="9 10">JLT2016</strain>
    </source>
</reference>
<dbReference type="Pfam" id="PF01145">
    <property type="entry name" value="Band_7"/>
    <property type="match status" value="1"/>
</dbReference>
<dbReference type="SUPFAM" id="SSF161111">
    <property type="entry name" value="Cation efflux protein transmembrane domain-like"/>
    <property type="match status" value="1"/>
</dbReference>
<dbReference type="GO" id="GO:0008233">
    <property type="term" value="F:peptidase activity"/>
    <property type="evidence" value="ECO:0007669"/>
    <property type="project" value="UniProtKB-KW"/>
</dbReference>
<dbReference type="AlphaFoldDB" id="A0A1U7D744"/>
<dbReference type="SUPFAM" id="SSF117892">
    <property type="entry name" value="Band 7/SPFH domain"/>
    <property type="match status" value="1"/>
</dbReference>
<keyword evidence="10" id="KW-1185">Reference proteome</keyword>
<dbReference type="KEGG" id="tpro:Ga0080559_TMP3132"/>
<gene>
    <name evidence="9" type="ORF">Ga0080559_TMP3132</name>
</gene>
<proteinExistence type="inferred from homology"/>
<keyword evidence="4 7" id="KW-0812">Transmembrane</keyword>
<keyword evidence="5 7" id="KW-1133">Transmembrane helix</keyword>
<organism evidence="9 10">
    <name type="scientific">Salipiger profundus</name>
    <dbReference type="NCBI Taxonomy" id="1229727"/>
    <lineage>
        <taxon>Bacteria</taxon>
        <taxon>Pseudomonadati</taxon>
        <taxon>Pseudomonadota</taxon>
        <taxon>Alphaproteobacteria</taxon>
        <taxon>Rhodobacterales</taxon>
        <taxon>Roseobacteraceae</taxon>
        <taxon>Salipiger</taxon>
    </lineage>
</organism>
<evidence type="ECO:0000256" key="7">
    <source>
        <dbReference type="RuleBase" id="RU364113"/>
    </source>
</evidence>
<dbReference type="GO" id="GO:0016020">
    <property type="term" value="C:membrane"/>
    <property type="evidence" value="ECO:0007669"/>
    <property type="project" value="UniProtKB-SubCell"/>
</dbReference>
<name>A0A1U7D744_9RHOB</name>
<feature type="transmembrane region" description="Helical" evidence="7">
    <location>
        <begin position="111"/>
        <end position="130"/>
    </location>
</feature>
<dbReference type="InterPro" id="IPR027469">
    <property type="entry name" value="Cation_efflux_TMD_sf"/>
</dbReference>
<dbReference type="GO" id="GO:0008324">
    <property type="term" value="F:monoatomic cation transmembrane transporter activity"/>
    <property type="evidence" value="ECO:0007669"/>
    <property type="project" value="InterPro"/>
</dbReference>
<evidence type="ECO:0000256" key="4">
    <source>
        <dbReference type="ARBA" id="ARBA00022692"/>
    </source>
</evidence>
<dbReference type="EMBL" id="CP014796">
    <property type="protein sequence ID" value="APX23928.1"/>
    <property type="molecule type" value="Genomic_DNA"/>
</dbReference>
<feature type="transmembrane region" description="Helical" evidence="7">
    <location>
        <begin position="77"/>
        <end position="99"/>
    </location>
</feature>
<dbReference type="CDD" id="cd03404">
    <property type="entry name" value="SPFH_HflK"/>
    <property type="match status" value="1"/>
</dbReference>